<feature type="compositionally biased region" description="Low complexity" evidence="2">
    <location>
        <begin position="2097"/>
        <end position="2112"/>
    </location>
</feature>
<dbReference type="Proteomes" id="UP000789524">
    <property type="component" value="Unassembled WGS sequence"/>
</dbReference>
<comment type="caution">
    <text evidence="3">The sequence shown here is derived from an EMBL/GenBank/DDBJ whole genome shotgun (WGS) entry which is preliminary data.</text>
</comment>
<evidence type="ECO:0000313" key="3">
    <source>
        <dbReference type="EMBL" id="CAG9581282.1"/>
    </source>
</evidence>
<gene>
    <name evidence="3" type="ORF">DCHRY22_LOCUS13917</name>
</gene>
<dbReference type="EMBL" id="CAKASE010000080">
    <property type="protein sequence ID" value="CAG9581282.1"/>
    <property type="molecule type" value="Genomic_DNA"/>
</dbReference>
<feature type="compositionally biased region" description="Polar residues" evidence="2">
    <location>
        <begin position="2266"/>
        <end position="2279"/>
    </location>
</feature>
<feature type="compositionally biased region" description="Basic and acidic residues" evidence="2">
    <location>
        <begin position="1245"/>
        <end position="1267"/>
    </location>
</feature>
<feature type="region of interest" description="Disordered" evidence="2">
    <location>
        <begin position="771"/>
        <end position="810"/>
    </location>
</feature>
<evidence type="ECO:0000256" key="1">
    <source>
        <dbReference type="SAM" id="Coils"/>
    </source>
</evidence>
<feature type="region of interest" description="Disordered" evidence="2">
    <location>
        <begin position="127"/>
        <end position="282"/>
    </location>
</feature>
<feature type="coiled-coil region" evidence="1">
    <location>
        <begin position="1947"/>
        <end position="2024"/>
    </location>
</feature>
<feature type="compositionally biased region" description="Low complexity" evidence="2">
    <location>
        <begin position="50"/>
        <end position="62"/>
    </location>
</feature>
<feature type="region of interest" description="Disordered" evidence="2">
    <location>
        <begin position="1234"/>
        <end position="1272"/>
    </location>
</feature>
<feature type="compositionally biased region" description="Basic and acidic residues" evidence="2">
    <location>
        <begin position="2116"/>
        <end position="2131"/>
    </location>
</feature>
<proteinExistence type="predicted"/>
<feature type="region of interest" description="Disordered" evidence="2">
    <location>
        <begin position="2061"/>
        <end position="2179"/>
    </location>
</feature>
<evidence type="ECO:0000256" key="2">
    <source>
        <dbReference type="SAM" id="MobiDB-lite"/>
    </source>
</evidence>
<dbReference type="InterPro" id="IPR049885">
    <property type="entry name" value="MTCL1-3"/>
</dbReference>
<dbReference type="PANTHER" id="PTHR15742:SF5">
    <property type="entry name" value="GIRDIN"/>
    <property type="match status" value="1"/>
</dbReference>
<feature type="coiled-coil region" evidence="1">
    <location>
        <begin position="1097"/>
        <end position="1124"/>
    </location>
</feature>
<keyword evidence="4" id="KW-1185">Reference proteome</keyword>
<feature type="compositionally biased region" description="Polar residues" evidence="2">
    <location>
        <begin position="797"/>
        <end position="810"/>
    </location>
</feature>
<dbReference type="Gene3D" id="1.10.287.1490">
    <property type="match status" value="1"/>
</dbReference>
<feature type="region of interest" description="Disordered" evidence="2">
    <location>
        <begin position="2212"/>
        <end position="2347"/>
    </location>
</feature>
<feature type="compositionally biased region" description="Low complexity" evidence="2">
    <location>
        <begin position="2312"/>
        <end position="2323"/>
    </location>
</feature>
<feature type="compositionally biased region" description="Polar residues" evidence="2">
    <location>
        <begin position="175"/>
        <end position="184"/>
    </location>
</feature>
<feature type="compositionally biased region" description="Basic and acidic residues" evidence="2">
    <location>
        <begin position="1468"/>
        <end position="1493"/>
    </location>
</feature>
<feature type="compositionally biased region" description="Polar residues" evidence="2">
    <location>
        <begin position="2150"/>
        <end position="2160"/>
    </location>
</feature>
<feature type="compositionally biased region" description="Basic and acidic residues" evidence="2">
    <location>
        <begin position="63"/>
        <end position="77"/>
    </location>
</feature>
<organism evidence="3 4">
    <name type="scientific">Danaus chrysippus</name>
    <name type="common">African queen</name>
    <dbReference type="NCBI Taxonomy" id="151541"/>
    <lineage>
        <taxon>Eukaryota</taxon>
        <taxon>Metazoa</taxon>
        <taxon>Ecdysozoa</taxon>
        <taxon>Arthropoda</taxon>
        <taxon>Hexapoda</taxon>
        <taxon>Insecta</taxon>
        <taxon>Pterygota</taxon>
        <taxon>Neoptera</taxon>
        <taxon>Endopterygota</taxon>
        <taxon>Lepidoptera</taxon>
        <taxon>Glossata</taxon>
        <taxon>Ditrysia</taxon>
        <taxon>Papilionoidea</taxon>
        <taxon>Nymphalidae</taxon>
        <taxon>Danainae</taxon>
        <taxon>Danaini</taxon>
        <taxon>Danaina</taxon>
        <taxon>Danaus</taxon>
        <taxon>Anosia</taxon>
    </lineage>
</organism>
<keyword evidence="1" id="KW-0175">Coiled coil</keyword>
<feature type="compositionally biased region" description="Basic and acidic residues" evidence="2">
    <location>
        <begin position="2236"/>
        <end position="2255"/>
    </location>
</feature>
<feature type="region of interest" description="Disordered" evidence="2">
    <location>
        <begin position="1468"/>
        <end position="1536"/>
    </location>
</feature>
<sequence length="2369" mass="270498">MHHMYPMAKGDPLCPLGFHPQVRWPTRCKRCFRDYKEHGGRKKEDDFAASTPSLSSWNSPSSRSRDENNGAETEKTSRGWASSTNLSITEVSKKDDITIGLNKKSTSWTSTPDLGSNEDDNTTAVTFSLKLPKRRSTGPLPSLDTGQNNTETVTVRRPSPSPPPPVRQPESQPSIAQITINKNDSLAERVRKMQLMKAQSSFDKESSVEKERERRSASRSKEEEKTVKPKEEKSYSKEDVGISLGKTRNQSISKPPIRGGPISRDKEESEDEGSTITTDTDVTLVDPNIKEYQEQIESLKSEVDFLKKRCERVEKEKSDILLRRLANIDNTNKYSTGRSSENLKLQKKVNELTTQNEDLKDEKKHLSLRIKEMEVELESRPSIEAQTKQIEQLRAKLLAAETLCEELMDENEDMKKELRDLEEEIEEMQDNFREDQADEYSSLRRELEQTIKNCRVLSFKLKKTERRAEQLEQEKADQEKKLLEIVGGADGLQRENRIKELEQEVARSTEVALRLQRELAEAKSKPASISGAPPANVKKQTTDGKISRSSLTRGGSQEDAAQLLRDLQDSLEREADLREQLRNAEEEAIRYRGSFGDNQNLAPPHSTPSLLHLPPNLAVNDNNNKSMIQILKMHHVLEKKLSSLDINKLSIGISESHQTPQDYIDSYSEGCQTDTILFHDVANDTKKITFDSNVQIDIDLLHTYSQTEKAFVKNKNVQTESFKKHCFTQIDKRKNKNACCQSPQYIFDKSIQIGNTVIKTFDDKSTLTDINASTSLSDDDNAPINRDTNIEGRVQKSDSPPLSSDKGASSSNQIQFPFALFNPLAARLPIVGRKLSPTPPTNRLAIEAPNEKDEGISDEEDPAELRILLELNEQEAAVLRKKVEELEQDRESLRKQVKELSDKISSTVKSNTNTVVTLRKTPNKASNLAEEKVKVLEDEIAELRKKLIEKERDCERLHAELSLTQKKPKASLIKSKSLDGGSEQQNVDLKRQLQVIEQEANVLRAKTQSLEADNEKLQAENKKLQLLKSARNLKTDKSVEQNASKVAQLDKELKDALAKIKELEGNKDKEEKAEKKVRFGEVLKKEAESLKPKVEELDKLKLSFNKLEKEKLKLQTTLKELKEDAMKTFKPRTPKKITDITTKLQMKRMVEDLESEIGELYVIMKNAGLSQQDINTKTGQEKDIESIKAKLSKTETELTNEKNRLQNEISKLKDLNTKLESEKKSFSSKCKVLEEEKNNAAAESKSLKEEKKNLEEQLAKLNSDLKKNSSQQAAMSDCMKKIEELKTEIDNKDKEIDKLKKQVDSINKLEQDKSKLLKEVGDKTKKLTELEKKLKELEEKCKRTEKLLATRKDRVAKLEKELSQEKEEKEVLTNSNRRMSVDFTTEYDGMKTKLFNAESKVICLETDLKEIKSDYENKITSLESTIAAKDNHIKQLEDALRETSNQKYDEALTSVEIAQVKEKYERASRELKDKEKELASAKKDLSSTEKDYSKLQSELTQLKSDISKYENEKKDLENKLQTEKKESNYWEKKASELDSDIQAERKKIDRMRANHDKDIKNKEAELATLRGKLKVLEQTSGAGTKRLSEIKQEHEEKVKKLEHSLAVEKAEYEELTGKYELLEEEHVVTKARLTVEKEKAQSDLLLVQKELNTKLAEYKSIQENYESESEAWNKEKAELQKEISSLQDRLCGGGWEVERARLSARLEQLERELRGVKDSNDVLSHHHDLAKKELEEARRKLEDYEKISKVQRTLTADNAELEREVAALNNRLEQADKARKNEVAETKTRYDSQMNSLRDEMKSLHNQVSRFRRERDNYKQMLEAAQKTIAGDKSGEKRAQRNSISSTDEEEYRNKVAILEQQLACAEDELCEARLLASKLNTELVSEKSTAEVRLAEMQSRLNEYEEDRLLSSGRGRLAGLATRMELAWHKERDEQNRLLHETSTLARDLRQTLFEVEREREKERLDMKRRIDQLKRTTEEETEEAKKKVTELQCDLLELRDAHAKLRTANEKLRRDKERHDRDRDQNKLLVASLKRSQQEDDKVITQLVETIDDLMKQNPNMFRTEAIKPEKSLMTPTPPRRNRSSKSRSRSATPETSEAQSASDAQATAARLKRLTDELRASRIAERQRRQQTTSARRAMSTEPRDTLSVTSSRTPSRAPSLKKRSISLEQTTKEQGSIWKTVEDSSVSSMQSLDGDADVRLFTMQRDNSLDSRLSGGSTQSDVLPTEKKKKKGLFDKLKKMTKSRSIDDHVNSDVGDFRPIGTVSQGSDSDMSTTGSKRDLRGRLSGMFSRKGQLSRGNSKDQSPERPSSATGSTTGGATVTKPILRNASSSTLSQSSPAKPVNITQYKSIQRYSGYKKERKMIQE</sequence>
<feature type="region of interest" description="Disordered" evidence="2">
    <location>
        <begin position="1827"/>
        <end position="1851"/>
    </location>
</feature>
<accession>A0A8J2WBQ8</accession>
<feature type="coiled-coil region" evidence="1">
    <location>
        <begin position="869"/>
        <end position="1073"/>
    </location>
</feature>
<dbReference type="OrthoDB" id="10036174at2759"/>
<feature type="compositionally biased region" description="Polar residues" evidence="2">
    <location>
        <begin position="144"/>
        <end position="153"/>
    </location>
</feature>
<feature type="region of interest" description="Disordered" evidence="2">
    <location>
        <begin position="39"/>
        <end position="82"/>
    </location>
</feature>
<name>A0A8J2WBQ8_9NEOP</name>
<feature type="region of interest" description="Disordered" evidence="2">
    <location>
        <begin position="522"/>
        <end position="559"/>
    </location>
</feature>
<feature type="compositionally biased region" description="Basic and acidic residues" evidence="2">
    <location>
        <begin position="1505"/>
        <end position="1536"/>
    </location>
</feature>
<feature type="compositionally biased region" description="Polar residues" evidence="2">
    <location>
        <begin position="2212"/>
        <end position="2226"/>
    </location>
</feature>
<feature type="compositionally biased region" description="Basic residues" evidence="2">
    <location>
        <begin position="2082"/>
        <end position="2091"/>
    </location>
</feature>
<protein>
    <submittedName>
        <fullName evidence="3">(African queen) hypothetical protein</fullName>
    </submittedName>
</protein>
<evidence type="ECO:0000313" key="4">
    <source>
        <dbReference type="Proteomes" id="UP000789524"/>
    </source>
</evidence>
<feature type="compositionally biased region" description="Polar residues" evidence="2">
    <location>
        <begin position="1494"/>
        <end position="1504"/>
    </location>
</feature>
<dbReference type="PANTHER" id="PTHR15742">
    <property type="entry name" value="GIRDIN"/>
    <property type="match status" value="1"/>
</dbReference>
<feature type="compositionally biased region" description="Basic and acidic residues" evidence="2">
    <location>
        <begin position="202"/>
        <end position="240"/>
    </location>
</feature>
<feature type="coiled-coil region" evidence="1">
    <location>
        <begin position="560"/>
        <end position="594"/>
    </location>
</feature>
<reference evidence="3" key="1">
    <citation type="submission" date="2021-09" db="EMBL/GenBank/DDBJ databases">
        <authorList>
            <person name="Martin H S."/>
        </authorList>
    </citation>
    <scope>NUCLEOTIDE SEQUENCE</scope>
</reference>